<proteinExistence type="predicted"/>
<comment type="caution">
    <text evidence="2">The sequence shown here is derived from an EMBL/GenBank/DDBJ whole genome shotgun (WGS) entry which is preliminary data.</text>
</comment>
<dbReference type="EMBL" id="BARS01046730">
    <property type="protein sequence ID" value="GAG32314.1"/>
    <property type="molecule type" value="Genomic_DNA"/>
</dbReference>
<name>X0WMV0_9ZZZZ</name>
<feature type="non-terminal residue" evidence="2">
    <location>
        <position position="1"/>
    </location>
</feature>
<reference evidence="2" key="1">
    <citation type="journal article" date="2014" name="Front. Microbiol.">
        <title>High frequency of phylogenetically diverse reductive dehalogenase-homologous genes in deep subseafloor sedimentary metagenomes.</title>
        <authorList>
            <person name="Kawai M."/>
            <person name="Futagami T."/>
            <person name="Toyoda A."/>
            <person name="Takaki Y."/>
            <person name="Nishi S."/>
            <person name="Hori S."/>
            <person name="Arai W."/>
            <person name="Tsubouchi T."/>
            <person name="Morono Y."/>
            <person name="Uchiyama I."/>
            <person name="Ito T."/>
            <person name="Fujiyama A."/>
            <person name="Inagaki F."/>
            <person name="Takami H."/>
        </authorList>
    </citation>
    <scope>NUCLEOTIDE SEQUENCE</scope>
    <source>
        <strain evidence="2">Expedition CK06-06</strain>
    </source>
</reference>
<gene>
    <name evidence="2" type="ORF">S01H1_70286</name>
</gene>
<evidence type="ECO:0000256" key="1">
    <source>
        <dbReference type="SAM" id="MobiDB-lite"/>
    </source>
</evidence>
<feature type="compositionally biased region" description="Basic and acidic residues" evidence="1">
    <location>
        <begin position="1"/>
        <end position="10"/>
    </location>
</feature>
<evidence type="ECO:0000313" key="2">
    <source>
        <dbReference type="EMBL" id="GAG32314.1"/>
    </source>
</evidence>
<organism evidence="2">
    <name type="scientific">marine sediment metagenome</name>
    <dbReference type="NCBI Taxonomy" id="412755"/>
    <lineage>
        <taxon>unclassified sequences</taxon>
        <taxon>metagenomes</taxon>
        <taxon>ecological metagenomes</taxon>
    </lineage>
</organism>
<feature type="region of interest" description="Disordered" evidence="1">
    <location>
        <begin position="1"/>
        <end position="29"/>
    </location>
</feature>
<dbReference type="AlphaFoldDB" id="X0WMV0"/>
<accession>X0WMV0</accession>
<protein>
    <submittedName>
        <fullName evidence="2">Uncharacterized protein</fullName>
    </submittedName>
</protein>
<sequence length="29" mass="3123">GAEFFRHLDVGDGQDPFGIDRNAPNGSYA</sequence>